<name>A0A1G6B3M3_9HYPH</name>
<protein>
    <recommendedName>
        <fullName evidence="4">Hemolysin-type calcium-binding repeat-containing protein</fullName>
    </recommendedName>
</protein>
<dbReference type="InterPro" id="IPR029062">
    <property type="entry name" value="Class_I_gatase-like"/>
</dbReference>
<dbReference type="PRINTS" id="PR00313">
    <property type="entry name" value="CABNDNGRPT"/>
</dbReference>
<dbReference type="EMBL" id="FMXQ01000002">
    <property type="protein sequence ID" value="SDB15205.1"/>
    <property type="molecule type" value="Genomic_DNA"/>
</dbReference>
<evidence type="ECO:0000313" key="2">
    <source>
        <dbReference type="EMBL" id="SDB15205.1"/>
    </source>
</evidence>
<dbReference type="SUPFAM" id="SSF51120">
    <property type="entry name" value="beta-Roll"/>
    <property type="match status" value="1"/>
</dbReference>
<dbReference type="Gene3D" id="3.40.50.880">
    <property type="match status" value="1"/>
</dbReference>
<gene>
    <name evidence="2" type="ORF">SAMN02982931_01182</name>
</gene>
<accession>A0A1G6B3M3</accession>
<reference evidence="2 3" key="1">
    <citation type="submission" date="2016-10" db="EMBL/GenBank/DDBJ databases">
        <authorList>
            <person name="de Groot N.N."/>
        </authorList>
    </citation>
    <scope>NUCLEOTIDE SEQUENCE [LARGE SCALE GENOMIC DNA]</scope>
    <source>
        <strain evidence="2 3">ATCC 35022</strain>
    </source>
</reference>
<proteinExistence type="predicted"/>
<dbReference type="STRING" id="665467.SAMN02982931_01182"/>
<evidence type="ECO:0000256" key="1">
    <source>
        <dbReference type="SAM" id="MobiDB-lite"/>
    </source>
</evidence>
<dbReference type="Gene3D" id="2.150.10.10">
    <property type="entry name" value="Serralysin-like metalloprotease, C-terminal"/>
    <property type="match status" value="1"/>
</dbReference>
<dbReference type="RefSeq" id="WP_090875430.1">
    <property type="nucleotide sequence ID" value="NZ_FMXQ01000002.1"/>
</dbReference>
<feature type="region of interest" description="Disordered" evidence="1">
    <location>
        <begin position="125"/>
        <end position="158"/>
    </location>
</feature>
<evidence type="ECO:0008006" key="4">
    <source>
        <dbReference type="Google" id="ProtNLM"/>
    </source>
</evidence>
<dbReference type="GO" id="GO:0005509">
    <property type="term" value="F:calcium ion binding"/>
    <property type="evidence" value="ECO:0007669"/>
    <property type="project" value="InterPro"/>
</dbReference>
<organism evidence="2 3">
    <name type="scientific">Bauldia litoralis</name>
    <dbReference type="NCBI Taxonomy" id="665467"/>
    <lineage>
        <taxon>Bacteria</taxon>
        <taxon>Pseudomonadati</taxon>
        <taxon>Pseudomonadota</taxon>
        <taxon>Alphaproteobacteria</taxon>
        <taxon>Hyphomicrobiales</taxon>
        <taxon>Kaistiaceae</taxon>
        <taxon>Bauldia</taxon>
    </lineage>
</organism>
<dbReference type="OrthoDB" id="9342475at2"/>
<dbReference type="InterPro" id="IPR001343">
    <property type="entry name" value="Hemolysn_Ca-bd"/>
</dbReference>
<dbReference type="Proteomes" id="UP000199071">
    <property type="component" value="Unassembled WGS sequence"/>
</dbReference>
<keyword evidence="3" id="KW-1185">Reference proteome</keyword>
<dbReference type="Pfam" id="PF00353">
    <property type="entry name" value="HemolysinCabind"/>
    <property type="match status" value="2"/>
</dbReference>
<sequence length="395" mass="42664">MLNQFKLNNADVALFYNSTYVDTSTGGNGEAYNLEKSLQAKGHDVDRFVGTDAATWAFLTQNYDVIAIPDLEKKALSLDPGSIVILKQFVMNGGTLLVIGEYQNNGTAFINQIFRTSLNNDNDIGNSTKQSDASGTTFSGQANTLNANNDTQSLDASSLPNRAESYYEDSAGDSTVMSFQVGKGQVTYLGWDWYQSNPPLLGGQDGGWQGVLDSAISETDGKVNGNTIKGTKSDDKVTLTKALKGKKTTNDDDYIKLKKGDDKAKAGDGNDMIFGAKGEDKCIGQDGNDWLNGQHDNDILKGGLGADCFVFDTKLSKAGVDFIKDFKFFEGDMIVLSQKVFTDLPIGQLSQTDFNDHMNVKANGYVEYNGDEFCRVKPGVVSSGGLLAQDFVVIA</sequence>
<evidence type="ECO:0000313" key="3">
    <source>
        <dbReference type="Proteomes" id="UP000199071"/>
    </source>
</evidence>
<dbReference type="InterPro" id="IPR011049">
    <property type="entry name" value="Serralysin-like_metalloprot_C"/>
</dbReference>
<dbReference type="SUPFAM" id="SSF52317">
    <property type="entry name" value="Class I glutamine amidotransferase-like"/>
    <property type="match status" value="1"/>
</dbReference>
<dbReference type="AlphaFoldDB" id="A0A1G6B3M3"/>